<reference evidence="1 2" key="1">
    <citation type="journal article" date="2019" name="Commun. Biol.">
        <title>The bagworm genome reveals a unique fibroin gene that provides high tensile strength.</title>
        <authorList>
            <person name="Kono N."/>
            <person name="Nakamura H."/>
            <person name="Ohtoshi R."/>
            <person name="Tomita M."/>
            <person name="Numata K."/>
            <person name="Arakawa K."/>
        </authorList>
    </citation>
    <scope>NUCLEOTIDE SEQUENCE [LARGE SCALE GENOMIC DNA]</scope>
</reference>
<sequence>MATNDITHVSPLDTRRGYDRRHHTCIQSPSTICPVVWTRDITRTTNVALTEGVGKGRRDSRPSLALLRGERACEPPEYRFSSQLVDTRNSFEVASAQLDSWVGIGYLM</sequence>
<dbReference type="AlphaFoldDB" id="A0A4C1VJ34"/>
<proteinExistence type="predicted"/>
<name>A0A4C1VJ34_EUMVA</name>
<dbReference type="EMBL" id="BGZK01000360">
    <property type="protein sequence ID" value="GBP39118.1"/>
    <property type="molecule type" value="Genomic_DNA"/>
</dbReference>
<evidence type="ECO:0000313" key="1">
    <source>
        <dbReference type="EMBL" id="GBP39118.1"/>
    </source>
</evidence>
<evidence type="ECO:0000313" key="2">
    <source>
        <dbReference type="Proteomes" id="UP000299102"/>
    </source>
</evidence>
<gene>
    <name evidence="1" type="ORF">EVAR_27077_1</name>
</gene>
<protein>
    <submittedName>
        <fullName evidence="1">Uncharacterized protein</fullName>
    </submittedName>
</protein>
<accession>A0A4C1VJ34</accession>
<keyword evidence="2" id="KW-1185">Reference proteome</keyword>
<organism evidence="1 2">
    <name type="scientific">Eumeta variegata</name>
    <name type="common">Bagworm moth</name>
    <name type="synonym">Eumeta japonica</name>
    <dbReference type="NCBI Taxonomy" id="151549"/>
    <lineage>
        <taxon>Eukaryota</taxon>
        <taxon>Metazoa</taxon>
        <taxon>Ecdysozoa</taxon>
        <taxon>Arthropoda</taxon>
        <taxon>Hexapoda</taxon>
        <taxon>Insecta</taxon>
        <taxon>Pterygota</taxon>
        <taxon>Neoptera</taxon>
        <taxon>Endopterygota</taxon>
        <taxon>Lepidoptera</taxon>
        <taxon>Glossata</taxon>
        <taxon>Ditrysia</taxon>
        <taxon>Tineoidea</taxon>
        <taxon>Psychidae</taxon>
        <taxon>Oiketicinae</taxon>
        <taxon>Eumeta</taxon>
    </lineage>
</organism>
<comment type="caution">
    <text evidence="1">The sequence shown here is derived from an EMBL/GenBank/DDBJ whole genome shotgun (WGS) entry which is preliminary data.</text>
</comment>
<dbReference type="Proteomes" id="UP000299102">
    <property type="component" value="Unassembled WGS sequence"/>
</dbReference>